<dbReference type="EMBL" id="CP020083">
    <property type="protein sequence ID" value="ASR50590.1"/>
    <property type="molecule type" value="Genomic_DNA"/>
</dbReference>
<dbReference type="GO" id="GO:0016746">
    <property type="term" value="F:acyltransferase activity"/>
    <property type="evidence" value="ECO:0007669"/>
    <property type="project" value="UniProtKB-KW"/>
</dbReference>
<dbReference type="SUPFAM" id="SSF51230">
    <property type="entry name" value="Single hybrid motif"/>
    <property type="match status" value="1"/>
</dbReference>
<reference evidence="4 5" key="1">
    <citation type="submission" date="2017-03" db="EMBL/GenBank/DDBJ databases">
        <title>Complete genome sequence of Blastomonas fulva degrading microcsystin LR.</title>
        <authorList>
            <person name="Lee H.-g."/>
            <person name="Jin L."/>
            <person name="oh H.-M."/>
        </authorList>
    </citation>
    <scope>NUCLEOTIDE SEQUENCE [LARGE SCALE GENOMIC DNA]</scope>
    <source>
        <strain evidence="4 5">T2</strain>
    </source>
</reference>
<evidence type="ECO:0000313" key="5">
    <source>
        <dbReference type="Proteomes" id="UP000258016"/>
    </source>
</evidence>
<dbReference type="RefSeq" id="WP_054133904.1">
    <property type="nucleotide sequence ID" value="NZ_JBHYGO010000033.1"/>
</dbReference>
<dbReference type="InterPro" id="IPR045257">
    <property type="entry name" value="E2/Pdx1"/>
</dbReference>
<gene>
    <name evidence="4" type="ORF">B5J99_03155</name>
</gene>
<dbReference type="Pfam" id="PF00364">
    <property type="entry name" value="Biotin_lipoyl"/>
    <property type="match status" value="1"/>
</dbReference>
<dbReference type="PROSITE" id="PS50968">
    <property type="entry name" value="BIOTINYL_LIPOYL"/>
    <property type="match status" value="1"/>
</dbReference>
<dbReference type="Proteomes" id="UP000258016">
    <property type="component" value="Chromosome"/>
</dbReference>
<name>A0ABN5B4J1_9SPHN</name>
<organism evidence="4 5">
    <name type="scientific">Blastomonas fulva</name>
    <dbReference type="NCBI Taxonomy" id="1550728"/>
    <lineage>
        <taxon>Bacteria</taxon>
        <taxon>Pseudomonadati</taxon>
        <taxon>Pseudomonadota</taxon>
        <taxon>Alphaproteobacteria</taxon>
        <taxon>Sphingomonadales</taxon>
        <taxon>Sphingomonadaceae</taxon>
        <taxon>Blastomonas</taxon>
    </lineage>
</organism>
<protein>
    <submittedName>
        <fullName evidence="4">Dihydrolipoamide acyltransferase</fullName>
    </submittedName>
</protein>
<evidence type="ECO:0000313" key="4">
    <source>
        <dbReference type="EMBL" id="ASR50590.1"/>
    </source>
</evidence>
<accession>A0ABN5B4J1</accession>
<proteinExistence type="predicted"/>
<dbReference type="InterPro" id="IPR011053">
    <property type="entry name" value="Single_hybrid_motif"/>
</dbReference>
<feature type="domain" description="Lipoyl-binding" evidence="3">
    <location>
        <begin position="6"/>
        <end position="80"/>
    </location>
</feature>
<dbReference type="InterPro" id="IPR000089">
    <property type="entry name" value="Biotin_lipoyl"/>
</dbReference>
<dbReference type="CDD" id="cd06849">
    <property type="entry name" value="lipoyl_domain"/>
    <property type="match status" value="1"/>
</dbReference>
<evidence type="ECO:0000256" key="1">
    <source>
        <dbReference type="ARBA" id="ARBA00001938"/>
    </source>
</evidence>
<keyword evidence="2" id="KW-0450">Lipoyl</keyword>
<dbReference type="PROSITE" id="PS00189">
    <property type="entry name" value="LIPOYL"/>
    <property type="match status" value="1"/>
</dbReference>
<evidence type="ECO:0000256" key="2">
    <source>
        <dbReference type="ARBA" id="ARBA00022823"/>
    </source>
</evidence>
<evidence type="ECO:0000259" key="3">
    <source>
        <dbReference type="PROSITE" id="PS50968"/>
    </source>
</evidence>
<dbReference type="Gene3D" id="2.40.50.100">
    <property type="match status" value="1"/>
</dbReference>
<keyword evidence="4" id="KW-0012">Acyltransferase</keyword>
<comment type="cofactor">
    <cofactor evidence="1">
        <name>(R)-lipoate</name>
        <dbReference type="ChEBI" id="CHEBI:83088"/>
    </cofactor>
</comment>
<dbReference type="PANTHER" id="PTHR23151:SF90">
    <property type="entry name" value="DIHYDROLIPOYLLYSINE-RESIDUE ACETYLTRANSFERASE COMPONENT OF PYRUVATE DEHYDROGENASE COMPLEX, MITOCHONDRIAL-RELATED"/>
    <property type="match status" value="1"/>
</dbReference>
<keyword evidence="4" id="KW-0808">Transferase</keyword>
<dbReference type="PANTHER" id="PTHR23151">
    <property type="entry name" value="DIHYDROLIPOAMIDE ACETYL/SUCCINYL-TRANSFERASE-RELATED"/>
    <property type="match status" value="1"/>
</dbReference>
<keyword evidence="5" id="KW-1185">Reference proteome</keyword>
<dbReference type="InterPro" id="IPR003016">
    <property type="entry name" value="2-oxoA_DH_lipoyl-BS"/>
</dbReference>
<sequence length="80" mass="8682">METLMPAEIRIPKLGMSVTEVTLVEWMFGDGETVEKGDVLYTVETDKSTTEIEAQESGVLRVTGEEGEAYKIGDVIGTIG</sequence>